<keyword evidence="1" id="KW-0175">Coiled coil</keyword>
<feature type="coiled-coil region" evidence="1">
    <location>
        <begin position="31"/>
        <end position="65"/>
    </location>
</feature>
<keyword evidence="2" id="KW-0812">Transmembrane</keyword>
<feature type="transmembrane region" description="Helical" evidence="2">
    <location>
        <begin position="6"/>
        <end position="25"/>
    </location>
</feature>
<comment type="caution">
    <text evidence="3">The sequence shown here is derived from an EMBL/GenBank/DDBJ whole genome shotgun (WGS) entry which is preliminary data.</text>
</comment>
<evidence type="ECO:0000256" key="2">
    <source>
        <dbReference type="SAM" id="Phobius"/>
    </source>
</evidence>
<accession>A0A645EAZ4</accession>
<protein>
    <submittedName>
        <fullName evidence="3">Uncharacterized protein</fullName>
    </submittedName>
</protein>
<keyword evidence="2" id="KW-1133">Transmembrane helix</keyword>
<evidence type="ECO:0000256" key="1">
    <source>
        <dbReference type="SAM" id="Coils"/>
    </source>
</evidence>
<evidence type="ECO:0000313" key="3">
    <source>
        <dbReference type="EMBL" id="MPM98318.1"/>
    </source>
</evidence>
<dbReference type="EMBL" id="VSSQ01044491">
    <property type="protein sequence ID" value="MPM98318.1"/>
    <property type="molecule type" value="Genomic_DNA"/>
</dbReference>
<organism evidence="3">
    <name type="scientific">bioreactor metagenome</name>
    <dbReference type="NCBI Taxonomy" id="1076179"/>
    <lineage>
        <taxon>unclassified sequences</taxon>
        <taxon>metagenomes</taxon>
        <taxon>ecological metagenomes</taxon>
    </lineage>
</organism>
<proteinExistence type="predicted"/>
<reference evidence="3" key="1">
    <citation type="submission" date="2019-08" db="EMBL/GenBank/DDBJ databases">
        <authorList>
            <person name="Kucharzyk K."/>
            <person name="Murdoch R.W."/>
            <person name="Higgins S."/>
            <person name="Loffler F."/>
        </authorList>
    </citation>
    <scope>NUCLEOTIDE SEQUENCE</scope>
</reference>
<sequence>MQEWDVVGVIAALFALFSAMVAPMIKLTRAITRLTTTMENMEKSVENLTTNNQGAHERLWQHEREQDDKLCDHESRLRVIEDDR</sequence>
<keyword evidence="2" id="KW-0472">Membrane</keyword>
<dbReference type="AlphaFoldDB" id="A0A645EAZ4"/>
<gene>
    <name evidence="3" type="ORF">SDC9_145503</name>
</gene>
<name>A0A645EAZ4_9ZZZZ</name>